<dbReference type="Pfam" id="PF02518">
    <property type="entry name" value="HATPase_c"/>
    <property type="match status" value="1"/>
</dbReference>
<evidence type="ECO:0000256" key="13">
    <source>
        <dbReference type="ARBA" id="ARBA00022989"/>
    </source>
</evidence>
<dbReference type="InterPro" id="IPR013727">
    <property type="entry name" value="2CSK_N"/>
</dbReference>
<keyword evidence="10" id="KW-0547">Nucleotide-binding</keyword>
<comment type="subcellular location">
    <subcellularLocation>
        <location evidence="2">Cell inner membrane</location>
        <topology evidence="2">Multi-pass membrane protein</topology>
    </subcellularLocation>
</comment>
<keyword evidence="6" id="KW-0997">Cell inner membrane</keyword>
<dbReference type="InterPro" id="IPR003661">
    <property type="entry name" value="HisK_dim/P_dom"/>
</dbReference>
<dbReference type="Gene3D" id="1.20.5.1040">
    <property type="entry name" value="Sensor protein qsec"/>
    <property type="match status" value="2"/>
</dbReference>
<proteinExistence type="predicted"/>
<evidence type="ECO:0000313" key="18">
    <source>
        <dbReference type="Proteomes" id="UP000286947"/>
    </source>
</evidence>
<dbReference type="SUPFAM" id="SSF55874">
    <property type="entry name" value="ATPase domain of HSP90 chaperone/DNA topoisomerase II/histidine kinase"/>
    <property type="match status" value="1"/>
</dbReference>
<dbReference type="OrthoDB" id="8554694at2"/>
<reference evidence="17 18" key="1">
    <citation type="submission" date="2018-01" db="EMBL/GenBank/DDBJ databases">
        <title>Saezia sanguinis gen. nov., sp. nov., in the order Burkholderiales isolated from human blood.</title>
        <authorList>
            <person name="Medina-Pascual M.J."/>
            <person name="Valdezate S."/>
            <person name="Monzon S."/>
            <person name="Cuesta I."/>
            <person name="Carrasco G."/>
            <person name="Villalon P."/>
            <person name="Saez-Nieto J.A."/>
        </authorList>
    </citation>
    <scope>NUCLEOTIDE SEQUENCE [LARGE SCALE GENOMIC DNA]</scope>
    <source>
        <strain evidence="17 18">CNM695-12</strain>
    </source>
</reference>
<keyword evidence="18" id="KW-1185">Reference proteome</keyword>
<keyword evidence="8 17" id="KW-0808">Transferase</keyword>
<dbReference type="InterPro" id="IPR003594">
    <property type="entry name" value="HATPase_dom"/>
</dbReference>
<evidence type="ECO:0000256" key="15">
    <source>
        <dbReference type="SAM" id="Phobius"/>
    </source>
</evidence>
<keyword evidence="13 15" id="KW-1133">Transmembrane helix</keyword>
<evidence type="ECO:0000256" key="6">
    <source>
        <dbReference type="ARBA" id="ARBA00022519"/>
    </source>
</evidence>
<evidence type="ECO:0000256" key="3">
    <source>
        <dbReference type="ARBA" id="ARBA00012438"/>
    </source>
</evidence>
<evidence type="ECO:0000256" key="11">
    <source>
        <dbReference type="ARBA" id="ARBA00022777"/>
    </source>
</evidence>
<dbReference type="Pfam" id="PF08521">
    <property type="entry name" value="2CSK_N"/>
    <property type="match status" value="1"/>
</dbReference>
<dbReference type="InterPro" id="IPR059132">
    <property type="entry name" value="QseC"/>
</dbReference>
<name>A0A433SAI6_9BURK</name>
<evidence type="ECO:0000256" key="10">
    <source>
        <dbReference type="ARBA" id="ARBA00022741"/>
    </source>
</evidence>
<dbReference type="SMART" id="SM00388">
    <property type="entry name" value="HisKA"/>
    <property type="match status" value="1"/>
</dbReference>
<dbReference type="Pfam" id="PF00512">
    <property type="entry name" value="HisKA"/>
    <property type="match status" value="1"/>
</dbReference>
<evidence type="ECO:0000256" key="2">
    <source>
        <dbReference type="ARBA" id="ARBA00004429"/>
    </source>
</evidence>
<evidence type="ECO:0000256" key="7">
    <source>
        <dbReference type="ARBA" id="ARBA00022553"/>
    </source>
</evidence>
<dbReference type="InterPro" id="IPR036097">
    <property type="entry name" value="HisK_dim/P_sf"/>
</dbReference>
<keyword evidence="14" id="KW-0902">Two-component regulatory system</keyword>
<evidence type="ECO:0000256" key="4">
    <source>
        <dbReference type="ARBA" id="ARBA00017234"/>
    </source>
</evidence>
<keyword evidence="12" id="KW-0067">ATP-binding</keyword>
<feature type="transmembrane region" description="Helical" evidence="15">
    <location>
        <begin position="12"/>
        <end position="33"/>
    </location>
</feature>
<dbReference type="GO" id="GO:0005886">
    <property type="term" value="C:plasma membrane"/>
    <property type="evidence" value="ECO:0007669"/>
    <property type="project" value="TreeGrafter"/>
</dbReference>
<feature type="transmembrane region" description="Helical" evidence="15">
    <location>
        <begin position="163"/>
        <end position="181"/>
    </location>
</feature>
<dbReference type="InterPro" id="IPR050428">
    <property type="entry name" value="TCS_sensor_his_kinase"/>
</dbReference>
<dbReference type="PANTHER" id="PTHR45436:SF14">
    <property type="entry name" value="SENSOR PROTEIN QSEC"/>
    <property type="match status" value="1"/>
</dbReference>
<dbReference type="SUPFAM" id="SSF47384">
    <property type="entry name" value="Homodimeric domain of signal transducing histidine kinase"/>
    <property type="match status" value="1"/>
</dbReference>
<dbReference type="EC" id="2.7.13.3" evidence="3"/>
<dbReference type="PROSITE" id="PS50109">
    <property type="entry name" value="HIS_KIN"/>
    <property type="match status" value="1"/>
</dbReference>
<comment type="caution">
    <text evidence="17">The sequence shown here is derived from an EMBL/GenBank/DDBJ whole genome shotgun (WGS) entry which is preliminary data.</text>
</comment>
<dbReference type="Gene3D" id="3.30.565.10">
    <property type="entry name" value="Histidine kinase-like ATPase, C-terminal domain"/>
    <property type="match status" value="1"/>
</dbReference>
<dbReference type="Gene3D" id="1.10.287.130">
    <property type="match status" value="1"/>
</dbReference>
<dbReference type="CDD" id="cd00082">
    <property type="entry name" value="HisKA"/>
    <property type="match status" value="1"/>
</dbReference>
<feature type="domain" description="Histidine kinase" evidence="16">
    <location>
        <begin position="241"/>
        <end position="457"/>
    </location>
</feature>
<keyword evidence="15" id="KW-0472">Membrane</keyword>
<keyword evidence="11" id="KW-0418">Kinase</keyword>
<keyword evidence="7" id="KW-0597">Phosphoprotein</keyword>
<evidence type="ECO:0000256" key="14">
    <source>
        <dbReference type="ARBA" id="ARBA00023012"/>
    </source>
</evidence>
<dbReference type="AlphaFoldDB" id="A0A433SAI6"/>
<keyword evidence="9 15" id="KW-0812">Transmembrane</keyword>
<dbReference type="GO" id="GO:0000155">
    <property type="term" value="F:phosphorelay sensor kinase activity"/>
    <property type="evidence" value="ECO:0007669"/>
    <property type="project" value="InterPro"/>
</dbReference>
<organism evidence="17 18">
    <name type="scientific">Saezia sanguinis</name>
    <dbReference type="NCBI Taxonomy" id="1965230"/>
    <lineage>
        <taxon>Bacteria</taxon>
        <taxon>Pseudomonadati</taxon>
        <taxon>Pseudomonadota</taxon>
        <taxon>Betaproteobacteria</taxon>
        <taxon>Burkholderiales</taxon>
        <taxon>Saeziaceae</taxon>
        <taxon>Saezia</taxon>
    </lineage>
</organism>
<evidence type="ECO:0000256" key="12">
    <source>
        <dbReference type="ARBA" id="ARBA00022840"/>
    </source>
</evidence>
<evidence type="ECO:0000313" key="17">
    <source>
        <dbReference type="EMBL" id="RUS65732.1"/>
    </source>
</evidence>
<accession>A0A433SAI6</accession>
<dbReference type="PANTHER" id="PTHR45436">
    <property type="entry name" value="SENSOR HISTIDINE KINASE YKOH"/>
    <property type="match status" value="1"/>
</dbReference>
<keyword evidence="5" id="KW-1003">Cell membrane</keyword>
<dbReference type="InterPro" id="IPR036890">
    <property type="entry name" value="HATPase_C_sf"/>
</dbReference>
<evidence type="ECO:0000256" key="1">
    <source>
        <dbReference type="ARBA" id="ARBA00000085"/>
    </source>
</evidence>
<dbReference type="Proteomes" id="UP000286947">
    <property type="component" value="Unassembled WGS sequence"/>
</dbReference>
<evidence type="ECO:0000256" key="5">
    <source>
        <dbReference type="ARBA" id="ARBA00022475"/>
    </source>
</evidence>
<evidence type="ECO:0000259" key="16">
    <source>
        <dbReference type="PROSITE" id="PS50109"/>
    </source>
</evidence>
<evidence type="ECO:0000256" key="8">
    <source>
        <dbReference type="ARBA" id="ARBA00022679"/>
    </source>
</evidence>
<dbReference type="RefSeq" id="WP_126980752.1">
    <property type="nucleotide sequence ID" value="NZ_PQSP01000009.1"/>
</dbReference>
<dbReference type="GO" id="GO:0005524">
    <property type="term" value="F:ATP binding"/>
    <property type="evidence" value="ECO:0007669"/>
    <property type="project" value="UniProtKB-KW"/>
</dbReference>
<dbReference type="InterPro" id="IPR005467">
    <property type="entry name" value="His_kinase_dom"/>
</dbReference>
<dbReference type="EMBL" id="PQSP01000009">
    <property type="protein sequence ID" value="RUS65732.1"/>
    <property type="molecule type" value="Genomic_DNA"/>
</dbReference>
<evidence type="ECO:0000256" key="9">
    <source>
        <dbReference type="ARBA" id="ARBA00022692"/>
    </source>
</evidence>
<gene>
    <name evidence="17" type="primary">qseC</name>
    <name evidence="17" type="ORF">CUZ56_02577</name>
</gene>
<sequence precursor="true">MAKRTWSLRLRLSLFFAVLLFVAWSVAAVFSWWQSKRHIDTFFDTQQMLFAKQLASAEYVSVAGHLPDTDDMLSDHGDEGDQEDDALAFAVFRADGTLLLNDGEEGKHFPFMPHASGFINMHVDGDPWRIVWLTSLDGQVVVAVGQELEYRDDMAFAMLAGQMLPWALLLPVLLFGLVWMLTRELAPLRGVAGNLEKRPPEDTSPIEMDVQSEVRPLVNALNNLFVRIDAMLRRERVFISDAAHELRTPLAGLSVQAQVARNAKQPETRDHALAQMQKGIGRASRLVEQLLTLFRLESLDAGKKQADSQQHLGQALLRWDQLVQTAVADFEAQAEAKGITLSVCDESQERTVLGQPELLEILLRNIIGNAVKYTPEAGEIAVCLNTTGLTVSNTSTGMDAATVARLGERFFRPPGQAESGSGLGLSIAQRIAQLHGLNMDISASQGRFTVTVAFPPA</sequence>
<dbReference type="SMART" id="SM00387">
    <property type="entry name" value="HATPase_c"/>
    <property type="match status" value="1"/>
</dbReference>
<protein>
    <recommendedName>
        <fullName evidence="4">Sensor protein QseC</fullName>
        <ecNumber evidence="3">2.7.13.3</ecNumber>
    </recommendedName>
</protein>
<comment type="catalytic activity">
    <reaction evidence="1">
        <text>ATP + protein L-histidine = ADP + protein N-phospho-L-histidine.</text>
        <dbReference type="EC" id="2.7.13.3"/>
    </reaction>
</comment>
<dbReference type="NCBIfam" id="NF007664">
    <property type="entry name" value="PRK10337.1"/>
    <property type="match status" value="1"/>
</dbReference>